<evidence type="ECO:0000313" key="2">
    <source>
        <dbReference type="EMBL" id="ARJ56374.1"/>
    </source>
</evidence>
<reference evidence="2 3" key="1">
    <citation type="submission" date="2017-04" db="EMBL/GenBank/DDBJ databases">
        <title>Complete genome sequence of the Campylobacter cuniculorum type strain LMG24588.</title>
        <authorList>
            <person name="Miller W.G."/>
            <person name="Yee E."/>
            <person name="Revez J."/>
            <person name="Bono J.L."/>
            <person name="Rossi M."/>
        </authorList>
    </citation>
    <scope>NUCLEOTIDE SEQUENCE [LARGE SCALE GENOMIC DNA]</scope>
    <source>
        <strain evidence="2 3">LMG 24588</strain>
    </source>
</reference>
<protein>
    <submittedName>
        <fullName evidence="2">Uncharacterized protein</fullName>
    </submittedName>
</protein>
<feature type="compositionally biased region" description="Basic and acidic residues" evidence="1">
    <location>
        <begin position="53"/>
        <end position="64"/>
    </location>
</feature>
<dbReference type="Proteomes" id="UP000192902">
    <property type="component" value="Chromosome"/>
</dbReference>
<sequence>MTQKQIQSLNDFKAKNQASTHWIDEKFHKIAEQSKKDIQKEMQEQSNNKKVITKADKNKQDENKPFTPYKLKKEQNL</sequence>
<evidence type="ECO:0000313" key="3">
    <source>
        <dbReference type="Proteomes" id="UP000192902"/>
    </source>
</evidence>
<evidence type="ECO:0000256" key="1">
    <source>
        <dbReference type="SAM" id="MobiDB-lite"/>
    </source>
</evidence>
<dbReference type="AlphaFoldDB" id="A0A1W6BWB9"/>
<dbReference type="RefSeq" id="WP_027306172.1">
    <property type="nucleotide sequence ID" value="NZ_CP020867.1"/>
</dbReference>
<proteinExistence type="predicted"/>
<name>A0A1W6BWB9_9BACT</name>
<feature type="region of interest" description="Disordered" evidence="1">
    <location>
        <begin position="36"/>
        <end position="77"/>
    </location>
</feature>
<organism evidence="2 3">
    <name type="scientific">Campylobacter cuniculorum DSM 23162 = LMG 24588</name>
    <dbReference type="NCBI Taxonomy" id="1121267"/>
    <lineage>
        <taxon>Bacteria</taxon>
        <taxon>Pseudomonadati</taxon>
        <taxon>Campylobacterota</taxon>
        <taxon>Epsilonproteobacteria</taxon>
        <taxon>Campylobacterales</taxon>
        <taxon>Campylobacteraceae</taxon>
        <taxon>Campylobacter</taxon>
    </lineage>
</organism>
<dbReference type="EMBL" id="CP020867">
    <property type="protein sequence ID" value="ARJ56374.1"/>
    <property type="molecule type" value="Genomic_DNA"/>
</dbReference>
<accession>A0A1W6BWB9</accession>
<gene>
    <name evidence="2" type="ORF">CCUN_0756</name>
</gene>
<dbReference type="KEGG" id="ccun:CCUN_0756"/>